<accession>A0A8S5Q311</accession>
<evidence type="ECO:0000313" key="2">
    <source>
        <dbReference type="EMBL" id="DAE13123.1"/>
    </source>
</evidence>
<reference evidence="2" key="1">
    <citation type="journal article" date="2021" name="Proc. Natl. Acad. Sci. U.S.A.">
        <title>A Catalog of Tens of Thousands of Viruses from Human Metagenomes Reveals Hidden Associations with Chronic Diseases.</title>
        <authorList>
            <person name="Tisza M.J."/>
            <person name="Buck C.B."/>
        </authorList>
    </citation>
    <scope>NUCLEOTIDE SEQUENCE</scope>
    <source>
        <strain evidence="2">CtLqe90</strain>
    </source>
</reference>
<dbReference type="Pfam" id="PF21817">
    <property type="entry name" value="CapR"/>
    <property type="match status" value="1"/>
</dbReference>
<feature type="domain" description="CapR homology" evidence="1">
    <location>
        <begin position="82"/>
        <end position="122"/>
    </location>
</feature>
<organism evidence="2">
    <name type="scientific">Siphoviridae sp. ctLqe90</name>
    <dbReference type="NCBI Taxonomy" id="2825456"/>
    <lineage>
        <taxon>Viruses</taxon>
        <taxon>Duplodnaviria</taxon>
        <taxon>Heunggongvirae</taxon>
        <taxon>Uroviricota</taxon>
        <taxon>Caudoviricetes</taxon>
    </lineage>
</organism>
<proteinExistence type="predicted"/>
<dbReference type="EMBL" id="BK015564">
    <property type="protein sequence ID" value="DAE13123.1"/>
    <property type="molecule type" value="Genomic_DNA"/>
</dbReference>
<protein>
    <submittedName>
        <fullName evidence="2">Restriction enzyme</fullName>
    </submittedName>
</protein>
<dbReference type="InterPro" id="IPR048793">
    <property type="entry name" value="CapR_dom"/>
</dbReference>
<sequence length="179" mass="20851">MGYVIPMEKIEEKAKLLNVEILDRFSKDGHSYVKIHCLTHPDKPIRDVELYNFLNRDTTCGCMLRKYTIEDLKANPNVRQDLEIIGEYKNNSTPIECQCKICGYKWEITPNKLTQGRGCPLCCSLKMSSGERYITKILQDNDIDFISQKTFQNLKGRNNACLRFDFYLPEYNLCIEFNG</sequence>
<name>A0A8S5Q311_9CAUD</name>
<dbReference type="Gene3D" id="3.40.960.10">
    <property type="entry name" value="VSR Endonuclease"/>
    <property type="match status" value="1"/>
</dbReference>
<evidence type="ECO:0000259" key="1">
    <source>
        <dbReference type="Pfam" id="PF21817"/>
    </source>
</evidence>